<dbReference type="Gene3D" id="4.10.400.10">
    <property type="entry name" value="Low-density Lipoprotein Receptor"/>
    <property type="match status" value="1"/>
</dbReference>
<dbReference type="PROSITE" id="PS50240">
    <property type="entry name" value="TRYPSIN_DOM"/>
    <property type="match status" value="1"/>
</dbReference>
<dbReference type="AlphaFoldDB" id="A0A443R6S6"/>
<keyword evidence="4 6" id="KW-1015">Disulfide bond</keyword>
<dbReference type="STRING" id="1965070.A0A443R6S6"/>
<evidence type="ECO:0000256" key="7">
    <source>
        <dbReference type="RuleBase" id="RU363034"/>
    </source>
</evidence>
<evidence type="ECO:0000256" key="6">
    <source>
        <dbReference type="PROSITE-ProRule" id="PRU00124"/>
    </source>
</evidence>
<dbReference type="PROSITE" id="PS00135">
    <property type="entry name" value="TRYPSIN_SER"/>
    <property type="match status" value="1"/>
</dbReference>
<dbReference type="GO" id="GO:0006508">
    <property type="term" value="P:proteolysis"/>
    <property type="evidence" value="ECO:0007669"/>
    <property type="project" value="UniProtKB-KW"/>
</dbReference>
<dbReference type="PANTHER" id="PTHR24252">
    <property type="entry name" value="ACROSIN-RELATED"/>
    <property type="match status" value="1"/>
</dbReference>
<dbReference type="InterPro" id="IPR002172">
    <property type="entry name" value="LDrepeatLR_classA_rpt"/>
</dbReference>
<comment type="similarity">
    <text evidence="5">Belongs to the peptidase S1 family. CLIP subfamily.</text>
</comment>
<dbReference type="InterPro" id="IPR036055">
    <property type="entry name" value="LDL_receptor-like_sf"/>
</dbReference>
<evidence type="ECO:0000259" key="8">
    <source>
        <dbReference type="PROSITE" id="PS50240"/>
    </source>
</evidence>
<dbReference type="OrthoDB" id="6509467at2759"/>
<reference evidence="9 10" key="1">
    <citation type="journal article" date="2018" name="Gigascience">
        <title>Genomes of trombidid mites reveal novel predicted allergens and laterally-transferred genes associated with secondary metabolism.</title>
        <authorList>
            <person name="Dong X."/>
            <person name="Chaisiri K."/>
            <person name="Xia D."/>
            <person name="Armstrong S.D."/>
            <person name="Fang Y."/>
            <person name="Donnelly M.J."/>
            <person name="Kadowaki T."/>
            <person name="McGarry J.W."/>
            <person name="Darby A.C."/>
            <person name="Makepeace B.L."/>
        </authorList>
    </citation>
    <scope>NUCLEOTIDE SEQUENCE [LARGE SCALE GENOMIC DNA]</scope>
    <source>
        <strain evidence="9">UoL-WK</strain>
    </source>
</reference>
<accession>A0A443R6S6</accession>
<dbReference type="InterPro" id="IPR009003">
    <property type="entry name" value="Peptidase_S1_PA"/>
</dbReference>
<evidence type="ECO:0000313" key="9">
    <source>
        <dbReference type="EMBL" id="RWS10965.1"/>
    </source>
</evidence>
<dbReference type="Gene3D" id="2.40.10.10">
    <property type="entry name" value="Trypsin-like serine proteases"/>
    <property type="match status" value="1"/>
</dbReference>
<evidence type="ECO:0000256" key="2">
    <source>
        <dbReference type="ARBA" id="ARBA00012050"/>
    </source>
</evidence>
<evidence type="ECO:0000256" key="4">
    <source>
        <dbReference type="ARBA" id="ARBA00023157"/>
    </source>
</evidence>
<dbReference type="PROSITE" id="PS01209">
    <property type="entry name" value="LDLRA_1"/>
    <property type="match status" value="1"/>
</dbReference>
<dbReference type="InterPro" id="IPR001254">
    <property type="entry name" value="Trypsin_dom"/>
</dbReference>
<keyword evidence="7" id="KW-0378">Hydrolase</keyword>
<dbReference type="SMART" id="SM00192">
    <property type="entry name" value="LDLa"/>
    <property type="match status" value="1"/>
</dbReference>
<dbReference type="SUPFAM" id="SSF57424">
    <property type="entry name" value="LDL receptor-like module"/>
    <property type="match status" value="1"/>
</dbReference>
<sequence>MDIEHDGTALVNIFDGLNENVELKLSLNGRSDYANYRSSGNSLFIRFVGRQSSHPNDVLIHQGFKIYFEHQPKFVKFCKSTEIMCRNKHQCVSKHKLCDGKDDCDDGTDEEHCNATSLEFSRRCGDQAIKPLFKMSKIFGGNTAKAGSWPWLWVLTAAHCLYYQQDARKWNLIFGKYHNFADDKNQVKRYISEMIIHPNYNRSLQVNDIALIKLNALLPFNFTYVSSICLPEKDDREGEKPNTKVFIIGLGRTEFKEYADVLKQAVVPIVANKQCAKWKESVRIDEDVICAGPENGGIDSCKGDSGGPLMWLNKKSKQWKLIGIIASGPEFCAIRKDPGIYVRVSNYSEWIQKTIKSV</sequence>
<dbReference type="EC" id="3.4.21.10" evidence="2"/>
<keyword evidence="7" id="KW-0645">Protease</keyword>
<dbReference type="CDD" id="cd00190">
    <property type="entry name" value="Tryp_SPc"/>
    <property type="match status" value="1"/>
</dbReference>
<evidence type="ECO:0000313" key="10">
    <source>
        <dbReference type="Proteomes" id="UP000285301"/>
    </source>
</evidence>
<organism evidence="9 10">
    <name type="scientific">Dinothrombium tinctorium</name>
    <dbReference type="NCBI Taxonomy" id="1965070"/>
    <lineage>
        <taxon>Eukaryota</taxon>
        <taxon>Metazoa</taxon>
        <taxon>Ecdysozoa</taxon>
        <taxon>Arthropoda</taxon>
        <taxon>Chelicerata</taxon>
        <taxon>Arachnida</taxon>
        <taxon>Acari</taxon>
        <taxon>Acariformes</taxon>
        <taxon>Trombidiformes</taxon>
        <taxon>Prostigmata</taxon>
        <taxon>Anystina</taxon>
        <taxon>Parasitengona</taxon>
        <taxon>Trombidioidea</taxon>
        <taxon>Trombidiidae</taxon>
        <taxon>Dinothrombium</taxon>
    </lineage>
</organism>
<dbReference type="Pfam" id="PF00089">
    <property type="entry name" value="Trypsin"/>
    <property type="match status" value="1"/>
</dbReference>
<dbReference type="EMBL" id="NCKU01001899">
    <property type="protein sequence ID" value="RWS10965.1"/>
    <property type="molecule type" value="Genomic_DNA"/>
</dbReference>
<dbReference type="InterPro" id="IPR043504">
    <property type="entry name" value="Peptidase_S1_PA_chymotrypsin"/>
</dbReference>
<evidence type="ECO:0000256" key="1">
    <source>
        <dbReference type="ARBA" id="ARBA00001656"/>
    </source>
</evidence>
<dbReference type="Pfam" id="PF00057">
    <property type="entry name" value="Ldl_recept_a"/>
    <property type="match status" value="1"/>
</dbReference>
<protein>
    <recommendedName>
        <fullName evidence="3">Acrosin</fullName>
        <ecNumber evidence="2">3.4.21.10</ecNumber>
    </recommendedName>
</protein>
<comment type="catalytic activity">
    <reaction evidence="1">
        <text>Preferential cleavage: Arg-|-Xaa, Lys-|-Xaa.</text>
        <dbReference type="EC" id="3.4.21.10"/>
    </reaction>
</comment>
<dbReference type="Proteomes" id="UP000285301">
    <property type="component" value="Unassembled WGS sequence"/>
</dbReference>
<feature type="domain" description="Peptidase S1" evidence="8">
    <location>
        <begin position="153"/>
        <end position="356"/>
    </location>
</feature>
<gene>
    <name evidence="9" type="ORF">B4U79_11088</name>
</gene>
<dbReference type="InterPro" id="IPR018114">
    <property type="entry name" value="TRYPSIN_HIS"/>
</dbReference>
<dbReference type="PANTHER" id="PTHR24252:SF8">
    <property type="entry name" value="ACROSIN"/>
    <property type="match status" value="1"/>
</dbReference>
<keyword evidence="7" id="KW-0720">Serine protease</keyword>
<dbReference type="PROSITE" id="PS50068">
    <property type="entry name" value="LDLRA_2"/>
    <property type="match status" value="1"/>
</dbReference>
<keyword evidence="10" id="KW-1185">Reference proteome</keyword>
<dbReference type="InterPro" id="IPR033116">
    <property type="entry name" value="TRYPSIN_SER"/>
</dbReference>
<dbReference type="PROSITE" id="PS00134">
    <property type="entry name" value="TRYPSIN_HIS"/>
    <property type="match status" value="1"/>
</dbReference>
<dbReference type="InterPro" id="IPR001314">
    <property type="entry name" value="Peptidase_S1A"/>
</dbReference>
<feature type="disulfide bond" evidence="6">
    <location>
        <begin position="98"/>
        <end position="113"/>
    </location>
</feature>
<dbReference type="SMART" id="SM00020">
    <property type="entry name" value="Tryp_SPc"/>
    <property type="match status" value="1"/>
</dbReference>
<dbReference type="GO" id="GO:0004252">
    <property type="term" value="F:serine-type endopeptidase activity"/>
    <property type="evidence" value="ECO:0007669"/>
    <property type="project" value="InterPro"/>
</dbReference>
<dbReference type="SUPFAM" id="SSF50494">
    <property type="entry name" value="Trypsin-like serine proteases"/>
    <property type="match status" value="1"/>
</dbReference>
<proteinExistence type="inferred from homology"/>
<dbReference type="PRINTS" id="PR00722">
    <property type="entry name" value="CHYMOTRYPSIN"/>
</dbReference>
<comment type="caution">
    <text evidence="6">Lacks conserved residue(s) required for the propagation of feature annotation.</text>
</comment>
<evidence type="ECO:0000256" key="3">
    <source>
        <dbReference type="ARBA" id="ARBA00017161"/>
    </source>
</evidence>
<comment type="caution">
    <text evidence="9">The sequence shown here is derived from an EMBL/GenBank/DDBJ whole genome shotgun (WGS) entry which is preliminary data.</text>
</comment>
<dbReference type="InterPro" id="IPR023415">
    <property type="entry name" value="LDLR_class-A_CS"/>
</dbReference>
<name>A0A443R6S6_9ACAR</name>
<evidence type="ECO:0000256" key="5">
    <source>
        <dbReference type="ARBA" id="ARBA00024195"/>
    </source>
</evidence>
<dbReference type="FunFam" id="2.40.10.10:FF:000002">
    <property type="entry name" value="Transmembrane protease serine"/>
    <property type="match status" value="1"/>
</dbReference>